<dbReference type="Proteomes" id="UP001157418">
    <property type="component" value="Unassembled WGS sequence"/>
</dbReference>
<feature type="region of interest" description="Disordered" evidence="1">
    <location>
        <begin position="35"/>
        <end position="110"/>
    </location>
</feature>
<proteinExistence type="predicted"/>
<reference evidence="2 3" key="1">
    <citation type="submission" date="2022-01" db="EMBL/GenBank/DDBJ databases">
        <authorList>
            <person name="Xiong W."/>
            <person name="Schranz E."/>
        </authorList>
    </citation>
    <scope>NUCLEOTIDE SEQUENCE [LARGE SCALE GENOMIC DNA]</scope>
</reference>
<gene>
    <name evidence="2" type="ORF">LVIROSA_LOCUS4433</name>
</gene>
<accession>A0AAU9LT68</accession>
<dbReference type="EMBL" id="CAKMRJ010000002">
    <property type="protein sequence ID" value="CAH1416684.1"/>
    <property type="molecule type" value="Genomic_DNA"/>
</dbReference>
<dbReference type="AlphaFoldDB" id="A0AAU9LT68"/>
<sequence length="143" mass="16140">MHYNVKFANSPHLQTVQNTGVHHTTQILEEVAQTQLPHGPIQEGPTYSVSPNQKIPPNNNQNNNHIDLNSFPVSSNNVNPQLSQNHQKSQNNQHNGNSKSSSNTDEEVSQTVEIGEKIGFRVQGYEDQIRKIIKKRRVTIIDQ</sequence>
<evidence type="ECO:0000313" key="3">
    <source>
        <dbReference type="Proteomes" id="UP001157418"/>
    </source>
</evidence>
<name>A0AAU9LT68_9ASTR</name>
<evidence type="ECO:0000256" key="1">
    <source>
        <dbReference type="SAM" id="MobiDB-lite"/>
    </source>
</evidence>
<keyword evidence="3" id="KW-1185">Reference proteome</keyword>
<comment type="caution">
    <text evidence="2">The sequence shown here is derived from an EMBL/GenBank/DDBJ whole genome shotgun (WGS) entry which is preliminary data.</text>
</comment>
<evidence type="ECO:0000313" key="2">
    <source>
        <dbReference type="EMBL" id="CAH1416684.1"/>
    </source>
</evidence>
<protein>
    <submittedName>
        <fullName evidence="2">Uncharacterized protein</fullName>
    </submittedName>
</protein>
<feature type="compositionally biased region" description="Low complexity" evidence="1">
    <location>
        <begin position="51"/>
        <end position="103"/>
    </location>
</feature>
<organism evidence="2 3">
    <name type="scientific">Lactuca virosa</name>
    <dbReference type="NCBI Taxonomy" id="75947"/>
    <lineage>
        <taxon>Eukaryota</taxon>
        <taxon>Viridiplantae</taxon>
        <taxon>Streptophyta</taxon>
        <taxon>Embryophyta</taxon>
        <taxon>Tracheophyta</taxon>
        <taxon>Spermatophyta</taxon>
        <taxon>Magnoliopsida</taxon>
        <taxon>eudicotyledons</taxon>
        <taxon>Gunneridae</taxon>
        <taxon>Pentapetalae</taxon>
        <taxon>asterids</taxon>
        <taxon>campanulids</taxon>
        <taxon>Asterales</taxon>
        <taxon>Asteraceae</taxon>
        <taxon>Cichorioideae</taxon>
        <taxon>Cichorieae</taxon>
        <taxon>Lactucinae</taxon>
        <taxon>Lactuca</taxon>
    </lineage>
</organism>